<evidence type="ECO:0000313" key="1">
    <source>
        <dbReference type="EMBL" id="MBD7984788.1"/>
    </source>
</evidence>
<gene>
    <name evidence="1" type="ORF">H9649_09355</name>
</gene>
<protein>
    <submittedName>
        <fullName evidence="1">Uncharacterized protein</fullName>
    </submittedName>
</protein>
<proteinExistence type="predicted"/>
<keyword evidence="2" id="KW-1185">Reference proteome</keyword>
<comment type="caution">
    <text evidence="1">The sequence shown here is derived from an EMBL/GenBank/DDBJ whole genome shotgun (WGS) entry which is preliminary data.</text>
</comment>
<dbReference type="Proteomes" id="UP000626786">
    <property type="component" value="Unassembled WGS sequence"/>
</dbReference>
<sequence length="249" mass="28785">MDSIEKKLRDELLRNPNVKLLETAKWSVPIQTIDISYDTVKRTKMDILMKMLLTAFRTAAFSSAEEVSNMLVVEPLFIEDMIEKMTMTGMIRQTADTIVLTDTGKRQLESGIYVQPPEKDEATVHYSPAHEAFLTGEVEEAVKDTYRYAPDNRKLTTFSDDDWRLALEQLDVLIHDETGQTTIQSISAVTELDSVFASCIEFQLHQVEEDRYFVRIWNAMTGRWDEVLEDKVMQKELVAWRKKFSSEDV</sequence>
<name>A0ABR8U9R9_9BACL</name>
<evidence type="ECO:0000313" key="2">
    <source>
        <dbReference type="Proteomes" id="UP000626786"/>
    </source>
</evidence>
<reference evidence="1 2" key="1">
    <citation type="submission" date="2020-08" db="EMBL/GenBank/DDBJ databases">
        <title>A Genomic Blueprint of the Chicken Gut Microbiome.</title>
        <authorList>
            <person name="Gilroy R."/>
            <person name="Ravi A."/>
            <person name="Getino M."/>
            <person name="Pursley I."/>
            <person name="Horton D.L."/>
            <person name="Alikhan N.-F."/>
            <person name="Baker D."/>
            <person name="Gharbi K."/>
            <person name="Hall N."/>
            <person name="Watson M."/>
            <person name="Adriaenssens E.M."/>
            <person name="Foster-Nyarko E."/>
            <person name="Jarju S."/>
            <person name="Secka A."/>
            <person name="Antonio M."/>
            <person name="Oren A."/>
            <person name="Chaudhuri R."/>
            <person name="La Ragione R.M."/>
            <person name="Hildebrand F."/>
            <person name="Pallen M.J."/>
        </authorList>
    </citation>
    <scope>NUCLEOTIDE SEQUENCE [LARGE SCALE GENOMIC DNA]</scope>
    <source>
        <strain evidence="1 2">Sa2YVA2</strain>
    </source>
</reference>
<dbReference type="RefSeq" id="WP_191694484.1">
    <property type="nucleotide sequence ID" value="NZ_JACSQN010000007.1"/>
</dbReference>
<accession>A0ABR8U9R9</accession>
<organism evidence="1 2">
    <name type="scientific">Sporosarcina quadrami</name>
    <dbReference type="NCBI Taxonomy" id="2762234"/>
    <lineage>
        <taxon>Bacteria</taxon>
        <taxon>Bacillati</taxon>
        <taxon>Bacillota</taxon>
        <taxon>Bacilli</taxon>
        <taxon>Bacillales</taxon>
        <taxon>Caryophanaceae</taxon>
        <taxon>Sporosarcina</taxon>
    </lineage>
</organism>
<dbReference type="EMBL" id="JACSQN010000007">
    <property type="protein sequence ID" value="MBD7984788.1"/>
    <property type="molecule type" value="Genomic_DNA"/>
</dbReference>